<name>A0A2I0AP59_9ASPA</name>
<protein>
    <submittedName>
        <fullName evidence="2">Uncharacterized protein</fullName>
    </submittedName>
</protein>
<gene>
    <name evidence="2" type="ORF">AXF42_Ash013526</name>
</gene>
<evidence type="ECO:0000313" key="3">
    <source>
        <dbReference type="Proteomes" id="UP000236161"/>
    </source>
</evidence>
<dbReference type="EMBL" id="KZ451968">
    <property type="protein sequence ID" value="PKA57339.1"/>
    <property type="molecule type" value="Genomic_DNA"/>
</dbReference>
<dbReference type="AlphaFoldDB" id="A0A2I0AP59"/>
<evidence type="ECO:0000313" key="2">
    <source>
        <dbReference type="EMBL" id="PKA57339.1"/>
    </source>
</evidence>
<dbReference type="OrthoDB" id="1937476at2759"/>
<evidence type="ECO:0000256" key="1">
    <source>
        <dbReference type="SAM" id="MobiDB-lite"/>
    </source>
</evidence>
<keyword evidence="3" id="KW-1185">Reference proteome</keyword>
<proteinExistence type="predicted"/>
<dbReference type="Proteomes" id="UP000236161">
    <property type="component" value="Unassembled WGS sequence"/>
</dbReference>
<reference evidence="2 3" key="1">
    <citation type="journal article" date="2017" name="Nature">
        <title>The Apostasia genome and the evolution of orchids.</title>
        <authorList>
            <person name="Zhang G.Q."/>
            <person name="Liu K.W."/>
            <person name="Li Z."/>
            <person name="Lohaus R."/>
            <person name="Hsiao Y.Y."/>
            <person name="Niu S.C."/>
            <person name="Wang J.Y."/>
            <person name="Lin Y.C."/>
            <person name="Xu Q."/>
            <person name="Chen L.J."/>
            <person name="Yoshida K."/>
            <person name="Fujiwara S."/>
            <person name="Wang Z.W."/>
            <person name="Zhang Y.Q."/>
            <person name="Mitsuda N."/>
            <person name="Wang M."/>
            <person name="Liu G.H."/>
            <person name="Pecoraro L."/>
            <person name="Huang H.X."/>
            <person name="Xiao X.J."/>
            <person name="Lin M."/>
            <person name="Wu X.Y."/>
            <person name="Wu W.L."/>
            <person name="Chen Y.Y."/>
            <person name="Chang S.B."/>
            <person name="Sakamoto S."/>
            <person name="Ohme-Takagi M."/>
            <person name="Yagi M."/>
            <person name="Zeng S.J."/>
            <person name="Shen C.Y."/>
            <person name="Yeh C.M."/>
            <person name="Luo Y.B."/>
            <person name="Tsai W.C."/>
            <person name="Van de Peer Y."/>
            <person name="Liu Z.J."/>
        </authorList>
    </citation>
    <scope>NUCLEOTIDE SEQUENCE [LARGE SCALE GENOMIC DNA]</scope>
    <source>
        <strain evidence="3">cv. Shenzhen</strain>
        <tissue evidence="2">Stem</tissue>
    </source>
</reference>
<organism evidence="2 3">
    <name type="scientific">Apostasia shenzhenica</name>
    <dbReference type="NCBI Taxonomy" id="1088818"/>
    <lineage>
        <taxon>Eukaryota</taxon>
        <taxon>Viridiplantae</taxon>
        <taxon>Streptophyta</taxon>
        <taxon>Embryophyta</taxon>
        <taxon>Tracheophyta</taxon>
        <taxon>Spermatophyta</taxon>
        <taxon>Magnoliopsida</taxon>
        <taxon>Liliopsida</taxon>
        <taxon>Asparagales</taxon>
        <taxon>Orchidaceae</taxon>
        <taxon>Apostasioideae</taxon>
        <taxon>Apostasia</taxon>
    </lineage>
</organism>
<feature type="region of interest" description="Disordered" evidence="1">
    <location>
        <begin position="1"/>
        <end position="20"/>
    </location>
</feature>
<accession>A0A2I0AP59</accession>
<sequence length="120" mass="13134">MTPSSSLLKLGPAMSTGSWSTPTARLTYCTSAPSTKWVLVSASLFFPSMTISSFSDDIYRPAGYATLYVTLEEGPKRQAIDFIIMDAPLRLQCDRRMTCNGGIPDGRVHLPPMHEIPHAV</sequence>